<accession>A0A7W7M900</accession>
<protein>
    <submittedName>
        <fullName evidence="2">ABC-type Fe3+ transport system permease subunit</fullName>
    </submittedName>
</protein>
<comment type="caution">
    <text evidence="2">The sequence shown here is derived from an EMBL/GenBank/DDBJ whole genome shotgun (WGS) entry which is preliminary data.</text>
</comment>
<proteinExistence type="predicted"/>
<feature type="transmembrane region" description="Helical" evidence="1">
    <location>
        <begin position="12"/>
        <end position="34"/>
    </location>
</feature>
<sequence length="48" mass="4983">MFDASFPRASLFTSVVAFGVAALAVGLGVVFALIGMALNRLSRRDVPA</sequence>
<keyword evidence="1" id="KW-0812">Transmembrane</keyword>
<name>A0A7W7M900_9ACTN</name>
<evidence type="ECO:0000313" key="3">
    <source>
        <dbReference type="Proteomes" id="UP000546162"/>
    </source>
</evidence>
<reference evidence="2 3" key="1">
    <citation type="submission" date="2020-08" db="EMBL/GenBank/DDBJ databases">
        <title>Sequencing the genomes of 1000 actinobacteria strains.</title>
        <authorList>
            <person name="Klenk H.-P."/>
        </authorList>
    </citation>
    <scope>NUCLEOTIDE SEQUENCE [LARGE SCALE GENOMIC DNA]</scope>
    <source>
        <strain evidence="2 3">DSM 45809</strain>
    </source>
</reference>
<gene>
    <name evidence="2" type="ORF">BJY16_004957</name>
</gene>
<keyword evidence="1" id="KW-1133">Transmembrane helix</keyword>
<dbReference type="RefSeq" id="WP_185041975.1">
    <property type="nucleotide sequence ID" value="NZ_BAABFG010000005.1"/>
</dbReference>
<dbReference type="AlphaFoldDB" id="A0A7W7M900"/>
<dbReference type="EMBL" id="JACHNB010000001">
    <property type="protein sequence ID" value="MBB4741498.1"/>
    <property type="molecule type" value="Genomic_DNA"/>
</dbReference>
<organism evidence="2 3">
    <name type="scientific">Actinoplanes octamycinicus</name>
    <dbReference type="NCBI Taxonomy" id="135948"/>
    <lineage>
        <taxon>Bacteria</taxon>
        <taxon>Bacillati</taxon>
        <taxon>Actinomycetota</taxon>
        <taxon>Actinomycetes</taxon>
        <taxon>Micromonosporales</taxon>
        <taxon>Micromonosporaceae</taxon>
        <taxon>Actinoplanes</taxon>
    </lineage>
</organism>
<evidence type="ECO:0000313" key="2">
    <source>
        <dbReference type="EMBL" id="MBB4741498.1"/>
    </source>
</evidence>
<keyword evidence="3" id="KW-1185">Reference proteome</keyword>
<evidence type="ECO:0000256" key="1">
    <source>
        <dbReference type="SAM" id="Phobius"/>
    </source>
</evidence>
<dbReference type="Proteomes" id="UP000546162">
    <property type="component" value="Unassembled WGS sequence"/>
</dbReference>
<keyword evidence="1" id="KW-0472">Membrane</keyword>